<evidence type="ECO:0000256" key="3">
    <source>
        <dbReference type="ARBA" id="ARBA00022771"/>
    </source>
</evidence>
<dbReference type="PANTHER" id="PTHR24408">
    <property type="entry name" value="ZINC FINGER PROTEIN"/>
    <property type="match status" value="1"/>
</dbReference>
<evidence type="ECO:0000256" key="1">
    <source>
        <dbReference type="ARBA" id="ARBA00022723"/>
    </source>
</evidence>
<dbReference type="GO" id="GO:0043565">
    <property type="term" value="F:sequence-specific DNA binding"/>
    <property type="evidence" value="ECO:0007669"/>
    <property type="project" value="TreeGrafter"/>
</dbReference>
<reference evidence="7" key="1">
    <citation type="submission" date="2023-06" db="EMBL/GenBank/DDBJ databases">
        <title>Genome-scale phylogeny and comparative genomics of the fungal order Sordariales.</title>
        <authorList>
            <consortium name="Lawrence Berkeley National Laboratory"/>
            <person name="Hensen N."/>
            <person name="Bonometti L."/>
            <person name="Westerberg I."/>
            <person name="Brannstrom I.O."/>
            <person name="Guillou S."/>
            <person name="Cros-Aarteil S."/>
            <person name="Calhoun S."/>
            <person name="Haridas S."/>
            <person name="Kuo A."/>
            <person name="Mondo S."/>
            <person name="Pangilinan J."/>
            <person name="Riley R."/>
            <person name="Labutti K."/>
            <person name="Andreopoulos B."/>
            <person name="Lipzen A."/>
            <person name="Chen C."/>
            <person name="Yanf M."/>
            <person name="Daum C."/>
            <person name="Ng V."/>
            <person name="Clum A."/>
            <person name="Steindorff A."/>
            <person name="Ohm R."/>
            <person name="Martin F."/>
            <person name="Silar P."/>
            <person name="Natvig D."/>
            <person name="Lalanne C."/>
            <person name="Gautier V."/>
            <person name="Ament-Velasquez S.L."/>
            <person name="Kruys A."/>
            <person name="Hutchinson M.I."/>
            <person name="Powell A.J."/>
            <person name="Barry K."/>
            <person name="Miller A.N."/>
            <person name="Grigoriev I.V."/>
            <person name="Debuchy R."/>
            <person name="Gladieux P."/>
            <person name="Thoren M.H."/>
            <person name="Johannesson H."/>
        </authorList>
    </citation>
    <scope>NUCLEOTIDE SEQUENCE</scope>
    <source>
        <strain evidence="7">CBS 606.72</strain>
    </source>
</reference>
<evidence type="ECO:0000313" key="7">
    <source>
        <dbReference type="EMBL" id="KAK0613687.1"/>
    </source>
</evidence>
<gene>
    <name evidence="7" type="ORF">B0T14DRAFT_485505</name>
</gene>
<dbReference type="PROSITE" id="PS50157">
    <property type="entry name" value="ZINC_FINGER_C2H2_2"/>
    <property type="match status" value="3"/>
</dbReference>
<evidence type="ECO:0000256" key="5">
    <source>
        <dbReference type="PROSITE-ProRule" id="PRU00042"/>
    </source>
</evidence>
<dbReference type="GO" id="GO:0000981">
    <property type="term" value="F:DNA-binding transcription factor activity, RNA polymerase II-specific"/>
    <property type="evidence" value="ECO:0007669"/>
    <property type="project" value="TreeGrafter"/>
</dbReference>
<keyword evidence="4" id="KW-0862">Zinc</keyword>
<feature type="domain" description="C2H2-type" evidence="6">
    <location>
        <begin position="79"/>
        <end position="102"/>
    </location>
</feature>
<keyword evidence="2" id="KW-0677">Repeat</keyword>
<keyword evidence="3 5" id="KW-0863">Zinc-finger</keyword>
<comment type="caution">
    <text evidence="7">The sequence shown here is derived from an EMBL/GenBank/DDBJ whole genome shotgun (WGS) entry which is preliminary data.</text>
</comment>
<evidence type="ECO:0000256" key="2">
    <source>
        <dbReference type="ARBA" id="ARBA00022737"/>
    </source>
</evidence>
<organism evidence="7 8">
    <name type="scientific">Immersiella caudata</name>
    <dbReference type="NCBI Taxonomy" id="314043"/>
    <lineage>
        <taxon>Eukaryota</taxon>
        <taxon>Fungi</taxon>
        <taxon>Dikarya</taxon>
        <taxon>Ascomycota</taxon>
        <taxon>Pezizomycotina</taxon>
        <taxon>Sordariomycetes</taxon>
        <taxon>Sordariomycetidae</taxon>
        <taxon>Sordariales</taxon>
        <taxon>Lasiosphaeriaceae</taxon>
        <taxon>Immersiella</taxon>
    </lineage>
</organism>
<dbReference type="AlphaFoldDB" id="A0AA40BU38"/>
<dbReference type="SMART" id="SM00355">
    <property type="entry name" value="ZnF_C2H2"/>
    <property type="match status" value="5"/>
</dbReference>
<dbReference type="InterPro" id="IPR036236">
    <property type="entry name" value="Znf_C2H2_sf"/>
</dbReference>
<feature type="domain" description="C2H2-type" evidence="6">
    <location>
        <begin position="103"/>
        <end position="130"/>
    </location>
</feature>
<proteinExistence type="predicted"/>
<evidence type="ECO:0000256" key="4">
    <source>
        <dbReference type="ARBA" id="ARBA00022833"/>
    </source>
</evidence>
<dbReference type="Gene3D" id="3.30.160.60">
    <property type="entry name" value="Classic Zinc Finger"/>
    <property type="match status" value="1"/>
</dbReference>
<dbReference type="GO" id="GO:0005634">
    <property type="term" value="C:nucleus"/>
    <property type="evidence" value="ECO:0007669"/>
    <property type="project" value="TreeGrafter"/>
</dbReference>
<protein>
    <recommendedName>
        <fullName evidence="6">C2H2-type domain-containing protein</fullName>
    </recommendedName>
</protein>
<accession>A0AA40BU38</accession>
<dbReference type="InterPro" id="IPR013087">
    <property type="entry name" value="Znf_C2H2_type"/>
</dbReference>
<dbReference type="PROSITE" id="PS00028">
    <property type="entry name" value="ZINC_FINGER_C2H2_1"/>
    <property type="match status" value="2"/>
</dbReference>
<keyword evidence="1" id="KW-0479">Metal-binding</keyword>
<dbReference type="EMBL" id="JAULSU010000006">
    <property type="protein sequence ID" value="KAK0613687.1"/>
    <property type="molecule type" value="Genomic_DNA"/>
</dbReference>
<evidence type="ECO:0000259" key="6">
    <source>
        <dbReference type="PROSITE" id="PS50157"/>
    </source>
</evidence>
<evidence type="ECO:0000313" key="8">
    <source>
        <dbReference type="Proteomes" id="UP001175000"/>
    </source>
</evidence>
<sequence length="230" mass="26440">MDCLSCGREFERSNSLYQHCRDKHPKTYCFRCQRQFALRDDLRRHVEMSSNHHLCNKCQHRPDFETASELCDHLEQKHFFCTNCEKDYGSSESLQQHDVAAHNLCVICGNFFASPSNLINHQRVHTPKNTPCLGGCNRMFDRDSAMLLHLEAGTCPSGINVQDINAYAHKCDESASYRSTDEDWEFCCPGCKTPFAKMSGVFQHSESRFCESPGGKAALDKFLRFLRTFF</sequence>
<name>A0AA40BU38_9PEZI</name>
<dbReference type="SUPFAM" id="SSF57667">
    <property type="entry name" value="beta-beta-alpha zinc fingers"/>
    <property type="match status" value="1"/>
</dbReference>
<dbReference type="PANTHER" id="PTHR24408:SF58">
    <property type="entry name" value="TRANSCRIPTION FACTOR (TFIIIA), PUTATIVE (AFU_ORTHOLOGUE AFUA_1G05150)-RELATED"/>
    <property type="match status" value="1"/>
</dbReference>
<feature type="domain" description="C2H2-type" evidence="6">
    <location>
        <begin position="1"/>
        <end position="24"/>
    </location>
</feature>
<dbReference type="GO" id="GO:0008270">
    <property type="term" value="F:zinc ion binding"/>
    <property type="evidence" value="ECO:0007669"/>
    <property type="project" value="UniProtKB-KW"/>
</dbReference>
<keyword evidence="8" id="KW-1185">Reference proteome</keyword>
<dbReference type="Pfam" id="PF00096">
    <property type="entry name" value="zf-C2H2"/>
    <property type="match status" value="1"/>
</dbReference>
<dbReference type="Proteomes" id="UP001175000">
    <property type="component" value="Unassembled WGS sequence"/>
</dbReference>